<proteinExistence type="predicted"/>
<dbReference type="EMBL" id="JH000120">
    <property type="protein sequence ID" value="EGV94808.1"/>
    <property type="molecule type" value="Genomic_DNA"/>
</dbReference>
<organism evidence="2 3">
    <name type="scientific">Cricetulus griseus</name>
    <name type="common">Chinese hamster</name>
    <name type="synonym">Cricetulus barabensis griseus</name>
    <dbReference type="NCBI Taxonomy" id="10029"/>
    <lineage>
        <taxon>Eukaryota</taxon>
        <taxon>Metazoa</taxon>
        <taxon>Chordata</taxon>
        <taxon>Craniata</taxon>
        <taxon>Vertebrata</taxon>
        <taxon>Euteleostomi</taxon>
        <taxon>Mammalia</taxon>
        <taxon>Eutheria</taxon>
        <taxon>Euarchontoglires</taxon>
        <taxon>Glires</taxon>
        <taxon>Rodentia</taxon>
        <taxon>Myomorpha</taxon>
        <taxon>Muroidea</taxon>
        <taxon>Cricetidae</taxon>
        <taxon>Cricetinae</taxon>
        <taxon>Cricetulus</taxon>
    </lineage>
</organism>
<feature type="region of interest" description="Disordered" evidence="1">
    <location>
        <begin position="1"/>
        <end position="34"/>
    </location>
</feature>
<evidence type="ECO:0000256" key="1">
    <source>
        <dbReference type="SAM" id="MobiDB-lite"/>
    </source>
</evidence>
<sequence>MNTNVQKFRLKDTREGQSSPSLLPSSGERPRNVVVKSKTELCLHRPVVEH</sequence>
<dbReference type="Proteomes" id="UP000001075">
    <property type="component" value="Unassembled WGS sequence"/>
</dbReference>
<protein>
    <submittedName>
        <fullName evidence="2">Uncharacterized protein</fullName>
    </submittedName>
</protein>
<dbReference type="InParanoid" id="G3H2X1"/>
<name>G3H2X1_CRIGR</name>
<evidence type="ECO:0000313" key="2">
    <source>
        <dbReference type="EMBL" id="EGV94808.1"/>
    </source>
</evidence>
<gene>
    <name evidence="2" type="ORF">I79_004575</name>
</gene>
<reference evidence="3" key="1">
    <citation type="journal article" date="2011" name="Nat. Biotechnol.">
        <title>The genomic sequence of the Chinese hamster ovary (CHO)-K1 cell line.</title>
        <authorList>
            <person name="Xu X."/>
            <person name="Nagarajan H."/>
            <person name="Lewis N.E."/>
            <person name="Pan S."/>
            <person name="Cai Z."/>
            <person name="Liu X."/>
            <person name="Chen W."/>
            <person name="Xie M."/>
            <person name="Wang W."/>
            <person name="Hammond S."/>
            <person name="Andersen M.R."/>
            <person name="Neff N."/>
            <person name="Passarelli B."/>
            <person name="Koh W."/>
            <person name="Fan H.C."/>
            <person name="Wang J."/>
            <person name="Gui Y."/>
            <person name="Lee K.H."/>
            <person name="Betenbaugh M.J."/>
            <person name="Quake S.R."/>
            <person name="Famili I."/>
            <person name="Palsson B.O."/>
            <person name="Wang J."/>
        </authorList>
    </citation>
    <scope>NUCLEOTIDE SEQUENCE [LARGE SCALE GENOMIC DNA]</scope>
    <source>
        <strain evidence="3">CHO K1 cell line</strain>
    </source>
</reference>
<dbReference type="AlphaFoldDB" id="G3H2X1"/>
<accession>G3H2X1</accession>
<evidence type="ECO:0000313" key="3">
    <source>
        <dbReference type="Proteomes" id="UP000001075"/>
    </source>
</evidence>